<dbReference type="EMBL" id="JAPDHZ010000008">
    <property type="protein sequence ID" value="MDG0795224.1"/>
    <property type="molecule type" value="Genomic_DNA"/>
</dbReference>
<feature type="compositionally biased region" description="Basic and acidic residues" evidence="1">
    <location>
        <begin position="66"/>
        <end position="77"/>
    </location>
</feature>
<feature type="compositionally biased region" description="Low complexity" evidence="1">
    <location>
        <begin position="115"/>
        <end position="137"/>
    </location>
</feature>
<evidence type="ECO:0000313" key="2">
    <source>
        <dbReference type="EMBL" id="MDG0795224.1"/>
    </source>
</evidence>
<proteinExistence type="predicted"/>
<accession>A0A9X4KMQ8</accession>
<comment type="caution">
    <text evidence="2">The sequence shown here is derived from an EMBL/GenBank/DDBJ whole genome shotgun (WGS) entry which is preliminary data.</text>
</comment>
<keyword evidence="3" id="KW-1185">Reference proteome</keyword>
<evidence type="ECO:0000256" key="1">
    <source>
        <dbReference type="SAM" id="MobiDB-lite"/>
    </source>
</evidence>
<feature type="region of interest" description="Disordered" evidence="1">
    <location>
        <begin position="66"/>
        <end position="190"/>
    </location>
</feature>
<dbReference type="AlphaFoldDB" id="A0A9X4KMQ8"/>
<reference evidence="2 3" key="1">
    <citation type="submission" date="2022-10" db="EMBL/GenBank/DDBJ databases">
        <title>Comparative genomic analysis of Cohnella hashimotonis sp. nov., isolated from the International Space Station.</title>
        <authorList>
            <person name="Simpson A."/>
            <person name="Venkateswaran K."/>
        </authorList>
    </citation>
    <scope>NUCLEOTIDE SEQUENCE [LARGE SCALE GENOMIC DNA]</scope>
    <source>
        <strain evidence="2 3">DSM 18997</strain>
    </source>
</reference>
<feature type="compositionally biased region" description="Basic and acidic residues" evidence="1">
    <location>
        <begin position="93"/>
        <end position="107"/>
    </location>
</feature>
<feature type="compositionally biased region" description="Polar residues" evidence="1">
    <location>
        <begin position="150"/>
        <end position="160"/>
    </location>
</feature>
<dbReference type="RefSeq" id="WP_277568914.1">
    <property type="nucleotide sequence ID" value="NZ_JAPDHZ010000008.1"/>
</dbReference>
<gene>
    <name evidence="2" type="ORF">OMP38_33650</name>
</gene>
<sequence>MWKWIGWAGQLIGAALLVSFLSIWTTGYIVTSYVQTALADYGITLDEQPFAMSGVWGKLWGADGEKNAAQEEKKDSTGSDADEQAVGTPEAPKSPDAEAEAGKDEKGASASPSPDTHAAAGSGGTAATPASDAESVPSPEPGPEPSGSVTNGQAAGSQGDTGEDSLQGDGAVPVWNAENGSSAVSGLTDEEKQQIYSIVVSKLTSDQLAQLTGLIRNGLTDEEVPQVEALLKPILSDEEYATMMEALKVPQAQ</sequence>
<name>A0A9X4KMQ8_9BACL</name>
<protein>
    <recommendedName>
        <fullName evidence="4">Spore coat protein</fullName>
    </recommendedName>
</protein>
<organism evidence="2 3">
    <name type="scientific">Cohnella ginsengisoli</name>
    <dbReference type="NCBI Taxonomy" id="425004"/>
    <lineage>
        <taxon>Bacteria</taxon>
        <taxon>Bacillati</taxon>
        <taxon>Bacillota</taxon>
        <taxon>Bacilli</taxon>
        <taxon>Bacillales</taxon>
        <taxon>Paenibacillaceae</taxon>
        <taxon>Cohnella</taxon>
    </lineage>
</organism>
<dbReference type="Proteomes" id="UP001153387">
    <property type="component" value="Unassembled WGS sequence"/>
</dbReference>
<evidence type="ECO:0008006" key="4">
    <source>
        <dbReference type="Google" id="ProtNLM"/>
    </source>
</evidence>
<evidence type="ECO:0000313" key="3">
    <source>
        <dbReference type="Proteomes" id="UP001153387"/>
    </source>
</evidence>